<dbReference type="Proteomes" id="UP000535478">
    <property type="component" value="Unassembled WGS sequence"/>
</dbReference>
<dbReference type="PANTHER" id="PTHR12474">
    <property type="entry name" value="P53 REGULATED PA26 NUCLEAR PROTEIN SESTRIN"/>
    <property type="match status" value="1"/>
</dbReference>
<dbReference type="GO" id="GO:0070728">
    <property type="term" value="F:L-leucine binding"/>
    <property type="evidence" value="ECO:0007669"/>
    <property type="project" value="TreeGrafter"/>
</dbReference>
<dbReference type="GO" id="GO:1990253">
    <property type="term" value="P:cellular response to leucine starvation"/>
    <property type="evidence" value="ECO:0007669"/>
    <property type="project" value="TreeGrafter"/>
</dbReference>
<dbReference type="AlphaFoldDB" id="A0A7L3UQB0"/>
<gene>
    <name evidence="1" type="primary">Sesn2</name>
    <name evidence="1" type="ORF">URIAAL_R11352</name>
</gene>
<dbReference type="GO" id="GO:0071233">
    <property type="term" value="P:cellular response to L-leucine"/>
    <property type="evidence" value="ECO:0007669"/>
    <property type="project" value="TreeGrafter"/>
</dbReference>
<protein>
    <submittedName>
        <fullName evidence="1">SESN2 protein</fullName>
    </submittedName>
</protein>
<dbReference type="EMBL" id="VZUE01029589">
    <property type="protein sequence ID" value="NXV53817.1"/>
    <property type="molecule type" value="Genomic_DNA"/>
</dbReference>
<dbReference type="GO" id="GO:1901031">
    <property type="term" value="P:regulation of response to reactive oxygen species"/>
    <property type="evidence" value="ECO:0007669"/>
    <property type="project" value="InterPro"/>
</dbReference>
<keyword evidence="2" id="KW-1185">Reference proteome</keyword>
<dbReference type="GO" id="GO:1904262">
    <property type="term" value="P:negative regulation of TORC1 signaling"/>
    <property type="evidence" value="ECO:0007669"/>
    <property type="project" value="TreeGrafter"/>
</dbReference>
<comment type="caution">
    <text evidence="1">The sequence shown here is derived from an EMBL/GenBank/DDBJ whole genome shotgun (WGS) entry which is preliminary data.</text>
</comment>
<dbReference type="Pfam" id="PF04636">
    <property type="entry name" value="PA26"/>
    <property type="match status" value="1"/>
</dbReference>
<name>A0A7L3UQB0_URIAL</name>
<organism evidence="1 2">
    <name type="scientific">Uria aalge</name>
    <name type="common">Common mure</name>
    <name type="synonym">Colymbus aalge</name>
    <dbReference type="NCBI Taxonomy" id="13746"/>
    <lineage>
        <taxon>Eukaryota</taxon>
        <taxon>Metazoa</taxon>
        <taxon>Chordata</taxon>
        <taxon>Craniata</taxon>
        <taxon>Vertebrata</taxon>
        <taxon>Euteleostomi</taxon>
        <taxon>Archelosauria</taxon>
        <taxon>Archosauria</taxon>
        <taxon>Dinosauria</taxon>
        <taxon>Saurischia</taxon>
        <taxon>Theropoda</taxon>
        <taxon>Coelurosauria</taxon>
        <taxon>Aves</taxon>
        <taxon>Neognathae</taxon>
        <taxon>Neoaves</taxon>
        <taxon>Charadriiformes</taxon>
        <taxon>Alcidae</taxon>
        <taxon>Uria</taxon>
    </lineage>
</organism>
<evidence type="ECO:0000313" key="1">
    <source>
        <dbReference type="EMBL" id="NXV53817.1"/>
    </source>
</evidence>
<dbReference type="PANTHER" id="PTHR12474:SF2">
    <property type="entry name" value="SESTRIN-2"/>
    <property type="match status" value="1"/>
</dbReference>
<feature type="non-terminal residue" evidence="1">
    <location>
        <position position="76"/>
    </location>
</feature>
<reference evidence="1 2" key="1">
    <citation type="submission" date="2019-09" db="EMBL/GenBank/DDBJ databases">
        <title>Bird 10,000 Genomes (B10K) Project - Family phase.</title>
        <authorList>
            <person name="Zhang G."/>
        </authorList>
    </citation>
    <scope>NUCLEOTIDE SEQUENCE [LARGE SCALE GENOMIC DNA]</scope>
    <source>
        <strain evidence="1">OUT-0019</strain>
        <tissue evidence="1">Blood</tissue>
    </source>
</reference>
<dbReference type="GO" id="GO:0005634">
    <property type="term" value="C:nucleus"/>
    <property type="evidence" value="ECO:0007669"/>
    <property type="project" value="InterPro"/>
</dbReference>
<evidence type="ECO:0000313" key="2">
    <source>
        <dbReference type="Proteomes" id="UP000535478"/>
    </source>
</evidence>
<proteinExistence type="predicted"/>
<feature type="non-terminal residue" evidence="1">
    <location>
        <position position="1"/>
    </location>
</feature>
<dbReference type="InterPro" id="IPR006730">
    <property type="entry name" value="Sestrin"/>
</dbReference>
<dbReference type="GO" id="GO:0016239">
    <property type="term" value="P:positive regulation of macroautophagy"/>
    <property type="evidence" value="ECO:0007669"/>
    <property type="project" value="TreeGrafter"/>
</dbReference>
<sequence length="76" mass="9180">YDDYDYGEVNQLLERSLKIYIKTVACYPEKTTKGMYTRFWRHFKHSEKVHINLLLLEARMQAALLYALRAVTRYMT</sequence>
<dbReference type="GO" id="GO:0016684">
    <property type="term" value="F:oxidoreductase activity, acting on peroxide as acceptor"/>
    <property type="evidence" value="ECO:0007669"/>
    <property type="project" value="TreeGrafter"/>
</dbReference>
<accession>A0A7L3UQB0</accession>